<protein>
    <recommendedName>
        <fullName evidence="9">NACHT domain-containing protein</fullName>
    </recommendedName>
</protein>
<keyword evidence="6" id="KW-0832">Ubl conjugation</keyword>
<evidence type="ECO:0000256" key="1">
    <source>
        <dbReference type="ARBA" id="ARBA00004110"/>
    </source>
</evidence>
<keyword evidence="4" id="KW-0547">Nucleotide-binding</keyword>
<proteinExistence type="predicted"/>
<dbReference type="AlphaFoldDB" id="A0ABD1K853"/>
<evidence type="ECO:0000256" key="3">
    <source>
        <dbReference type="ARBA" id="ARBA00022737"/>
    </source>
</evidence>
<keyword evidence="3" id="KW-0677">Repeat</keyword>
<dbReference type="PANTHER" id="PTHR45690">
    <property type="entry name" value="NACHT, LRR AND PYD DOMAINS-CONTAINING PROTEIN 12"/>
    <property type="match status" value="1"/>
</dbReference>
<evidence type="ECO:0000313" key="11">
    <source>
        <dbReference type="Proteomes" id="UP001591681"/>
    </source>
</evidence>
<keyword evidence="8" id="KW-1271">Inflammasome</keyword>
<name>A0ABD1K853_9TELE</name>
<dbReference type="EMBL" id="JBHFQA010000008">
    <property type="protein sequence ID" value="KAL2095284.1"/>
    <property type="molecule type" value="Genomic_DNA"/>
</dbReference>
<sequence>MDELAEETKKGANATDGVALSQETSVSHLTATSGAVVNVQPEVQKNNIGRDLYIVTNISNTCDQYSITENYNDIIQRYEYVKEYNVILGENLLFKKRYTDLLIIQKQRDQSEKKKEICSKGETFQDYLRDIEYEKDKYHITSVDQLFCPEDDGKTPKATVLQGNSGSGKSYTARWIMLRWAQQELYTESFQFIFYLDCKEFSGTSDHITLVELLHYNQSLTQEQILWILKNASKRILFLIDAFDELRPLKSKTTIISLHTSATPEDIICALLSGRLLRESFLLVTTRSMAADRLGKLLKHPQRFTEIMGFSEEGVEKYFEKFFEGKQVSHTQAFDRVKINETLYTACSIPVICWIVCTVLSEAEEAEEEDEDTTRDLETTASIYVHFMLTMREHHSEGLDGSIQSVMRSLSELADEGTKNQQVFFDKKLVPKEISDPANVPFLCKFLLKRVRLVTMFSFVHLSLQEFFASLHYTFMEKEELQEDVGKMLDSLKIHQDLHLLPVILFLFGLSNDNVSDLLSDTCDLSSFACVRTFLEEWLLKALPRARKSPDGQRIEMFLLQCLYELHDRGFARKAVESWGKVVLHSNPLRRPDCWALRYCFQCCPRIPSLSIRGCFITADKMRMLQPILRKCDELMLMVEDLSDNDVKDLILCLDEQTDLKELRVDDSTLSEQSLREILDAVGKQKSVGRLEISVQTVTTGTAVLLTDFMKNKDAKMLLVTDNDDKSLYSSVSMSRKDDDIICPEFEKRLDALQSALCSIMGLRHLELRVKSLTSTWASRALTLLQNSGSSFYISLEENKAGPINAEALYSSLTVLIKDGHFTLSVGEYVTHEVLKRQSPQTRAPLSEIVLTCPRSELSTANWKNLLHIYDNIKSFSEECEGFDEQCAALMSFLSCVPGLKELNLKVMCVTERWASRGFSLMHSCPGLQHLGIVTDGELLRRDGVEEGLCVSLSMANSNGDFMLSIEGRAVATGGLLGFSCAKSLSTQSHSSLSGLSLTCPHSHMSGVTWIHFLRRFQKVNGLTDSCVAFDEQCTTLLSLLHLVAGLKEVGMTVNILSQSWATRTLHLMHSCPSLQAIRLTAGVEAKGLLLEEGIKILQESDRDPGCTLTLNGWRCHKAFEQCTGEGDWSRDCNQRVQLQLCGQTCTEKCLN</sequence>
<dbReference type="SUPFAM" id="SSF52540">
    <property type="entry name" value="P-loop containing nucleoside triphosphate hydrolases"/>
    <property type="match status" value="2"/>
</dbReference>
<evidence type="ECO:0000256" key="8">
    <source>
        <dbReference type="ARBA" id="ARBA00023233"/>
    </source>
</evidence>
<evidence type="ECO:0000313" key="10">
    <source>
        <dbReference type="EMBL" id="KAL2095284.1"/>
    </source>
</evidence>
<dbReference type="InterPro" id="IPR027417">
    <property type="entry name" value="P-loop_NTPase"/>
</dbReference>
<comment type="subcellular location">
    <subcellularLocation>
        <location evidence="1">Inflammasome</location>
    </subcellularLocation>
</comment>
<evidence type="ECO:0000256" key="4">
    <source>
        <dbReference type="ARBA" id="ARBA00022741"/>
    </source>
</evidence>
<dbReference type="PROSITE" id="PS50837">
    <property type="entry name" value="NACHT"/>
    <property type="match status" value="1"/>
</dbReference>
<reference evidence="10 11" key="1">
    <citation type="submission" date="2024-09" db="EMBL/GenBank/DDBJ databases">
        <title>A chromosome-level genome assembly of Gray's grenadier anchovy, Coilia grayii.</title>
        <authorList>
            <person name="Fu Z."/>
        </authorList>
    </citation>
    <scope>NUCLEOTIDE SEQUENCE [LARGE SCALE GENOMIC DNA]</scope>
    <source>
        <strain evidence="10">G4</strain>
        <tissue evidence="10">Muscle</tissue>
    </source>
</reference>
<organism evidence="10 11">
    <name type="scientific">Coilia grayii</name>
    <name type="common">Gray's grenadier anchovy</name>
    <dbReference type="NCBI Taxonomy" id="363190"/>
    <lineage>
        <taxon>Eukaryota</taxon>
        <taxon>Metazoa</taxon>
        <taxon>Chordata</taxon>
        <taxon>Craniata</taxon>
        <taxon>Vertebrata</taxon>
        <taxon>Euteleostomi</taxon>
        <taxon>Actinopterygii</taxon>
        <taxon>Neopterygii</taxon>
        <taxon>Teleostei</taxon>
        <taxon>Clupei</taxon>
        <taxon>Clupeiformes</taxon>
        <taxon>Clupeoidei</taxon>
        <taxon>Engraulidae</taxon>
        <taxon>Coilinae</taxon>
        <taxon>Coilia</taxon>
    </lineage>
</organism>
<evidence type="ECO:0000256" key="7">
    <source>
        <dbReference type="ARBA" id="ARBA00023198"/>
    </source>
</evidence>
<gene>
    <name evidence="10" type="ORF">ACEWY4_010003</name>
</gene>
<dbReference type="Gene3D" id="3.40.50.300">
    <property type="entry name" value="P-loop containing nucleotide triphosphate hydrolases"/>
    <property type="match status" value="1"/>
</dbReference>
<accession>A0ABD1K853</accession>
<evidence type="ECO:0000256" key="2">
    <source>
        <dbReference type="ARBA" id="ARBA00022490"/>
    </source>
</evidence>
<dbReference type="Pfam" id="PF05729">
    <property type="entry name" value="NACHT"/>
    <property type="match status" value="1"/>
</dbReference>
<keyword evidence="5" id="KW-0067">ATP-binding</keyword>
<evidence type="ECO:0000259" key="9">
    <source>
        <dbReference type="PROSITE" id="PS50837"/>
    </source>
</evidence>
<dbReference type="Pfam" id="PF17776">
    <property type="entry name" value="NLRC4_HD2"/>
    <property type="match status" value="1"/>
</dbReference>
<dbReference type="InterPro" id="IPR050637">
    <property type="entry name" value="NLRP_innate_immun_reg"/>
</dbReference>
<evidence type="ECO:0000256" key="5">
    <source>
        <dbReference type="ARBA" id="ARBA00022840"/>
    </source>
</evidence>
<keyword evidence="2" id="KW-0963">Cytoplasm</keyword>
<evidence type="ECO:0000256" key="6">
    <source>
        <dbReference type="ARBA" id="ARBA00022843"/>
    </source>
</evidence>
<dbReference type="PANTHER" id="PTHR45690:SF19">
    <property type="entry name" value="NACHT, LRR AND PYD DOMAINS-CONTAINING PROTEIN 3"/>
    <property type="match status" value="1"/>
</dbReference>
<keyword evidence="7" id="KW-0395">Inflammatory response</keyword>
<feature type="domain" description="NACHT" evidence="9">
    <location>
        <begin position="157"/>
        <end position="288"/>
    </location>
</feature>
<dbReference type="Gene3D" id="3.80.10.10">
    <property type="entry name" value="Ribonuclease Inhibitor"/>
    <property type="match status" value="1"/>
</dbReference>
<dbReference type="InterPro" id="IPR032675">
    <property type="entry name" value="LRR_dom_sf"/>
</dbReference>
<dbReference type="GO" id="GO:0005829">
    <property type="term" value="C:cytosol"/>
    <property type="evidence" value="ECO:0007669"/>
    <property type="project" value="UniProtKB-SubCell"/>
</dbReference>
<dbReference type="InterPro" id="IPR041267">
    <property type="entry name" value="NLRP_HD2"/>
</dbReference>
<dbReference type="InterPro" id="IPR007111">
    <property type="entry name" value="NACHT_NTPase"/>
</dbReference>
<comment type="caution">
    <text evidence="10">The sequence shown here is derived from an EMBL/GenBank/DDBJ whole genome shotgun (WGS) entry which is preliminary data.</text>
</comment>
<dbReference type="GO" id="GO:0005524">
    <property type="term" value="F:ATP binding"/>
    <property type="evidence" value="ECO:0007669"/>
    <property type="project" value="UniProtKB-KW"/>
</dbReference>
<dbReference type="Proteomes" id="UP001591681">
    <property type="component" value="Unassembled WGS sequence"/>
</dbReference>
<dbReference type="SUPFAM" id="SSF52047">
    <property type="entry name" value="RNI-like"/>
    <property type="match status" value="1"/>
</dbReference>
<keyword evidence="11" id="KW-1185">Reference proteome</keyword>